<dbReference type="SMART" id="SM00353">
    <property type="entry name" value="HLH"/>
    <property type="match status" value="1"/>
</dbReference>
<dbReference type="SUPFAM" id="SSF47459">
    <property type="entry name" value="HLH, helix-loop-helix DNA-binding domain"/>
    <property type="match status" value="1"/>
</dbReference>
<dbReference type="Proteomes" id="UP000494165">
    <property type="component" value="Unassembled WGS sequence"/>
</dbReference>
<dbReference type="GO" id="GO:0046983">
    <property type="term" value="F:protein dimerization activity"/>
    <property type="evidence" value="ECO:0007669"/>
    <property type="project" value="InterPro"/>
</dbReference>
<feature type="domain" description="BHLH" evidence="2">
    <location>
        <begin position="334"/>
        <end position="385"/>
    </location>
</feature>
<feature type="region of interest" description="Disordered" evidence="1">
    <location>
        <begin position="229"/>
        <end position="292"/>
    </location>
</feature>
<name>A0A8S1CK96_9INSE</name>
<comment type="caution">
    <text evidence="3">The sequence shown here is derived from an EMBL/GenBank/DDBJ whole genome shotgun (WGS) entry which is preliminary data.</text>
</comment>
<proteinExistence type="predicted"/>
<reference evidence="3 4" key="1">
    <citation type="submission" date="2020-04" db="EMBL/GenBank/DDBJ databases">
        <authorList>
            <person name="Alioto T."/>
            <person name="Alioto T."/>
            <person name="Gomez Garrido J."/>
        </authorList>
    </citation>
    <scope>NUCLEOTIDE SEQUENCE [LARGE SCALE GENOMIC DNA]</scope>
</reference>
<dbReference type="PROSITE" id="PS50888">
    <property type="entry name" value="BHLH"/>
    <property type="match status" value="1"/>
</dbReference>
<accession>A0A8S1CK96</accession>
<gene>
    <name evidence="3" type="ORF">CLODIP_2_CD04450</name>
</gene>
<dbReference type="Pfam" id="PF00010">
    <property type="entry name" value="HLH"/>
    <property type="match status" value="1"/>
</dbReference>
<evidence type="ECO:0000256" key="1">
    <source>
        <dbReference type="SAM" id="MobiDB-lite"/>
    </source>
</evidence>
<protein>
    <recommendedName>
        <fullName evidence="2">BHLH domain-containing protein</fullName>
    </recommendedName>
</protein>
<dbReference type="InterPro" id="IPR011598">
    <property type="entry name" value="bHLH_dom"/>
</dbReference>
<dbReference type="InterPro" id="IPR036638">
    <property type="entry name" value="HLH_DNA-bd_sf"/>
</dbReference>
<evidence type="ECO:0000313" key="3">
    <source>
        <dbReference type="EMBL" id="CAB3370739.1"/>
    </source>
</evidence>
<evidence type="ECO:0000313" key="4">
    <source>
        <dbReference type="Proteomes" id="UP000494165"/>
    </source>
</evidence>
<keyword evidence="4" id="KW-1185">Reference proteome</keyword>
<feature type="compositionally biased region" description="Polar residues" evidence="1">
    <location>
        <begin position="252"/>
        <end position="261"/>
    </location>
</feature>
<dbReference type="EMBL" id="CADEPI010000054">
    <property type="protein sequence ID" value="CAB3370739.1"/>
    <property type="molecule type" value="Genomic_DNA"/>
</dbReference>
<organism evidence="3 4">
    <name type="scientific">Cloeon dipterum</name>
    <dbReference type="NCBI Taxonomy" id="197152"/>
    <lineage>
        <taxon>Eukaryota</taxon>
        <taxon>Metazoa</taxon>
        <taxon>Ecdysozoa</taxon>
        <taxon>Arthropoda</taxon>
        <taxon>Hexapoda</taxon>
        <taxon>Insecta</taxon>
        <taxon>Pterygota</taxon>
        <taxon>Palaeoptera</taxon>
        <taxon>Ephemeroptera</taxon>
        <taxon>Pisciforma</taxon>
        <taxon>Baetidae</taxon>
        <taxon>Cloeon</taxon>
    </lineage>
</organism>
<dbReference type="Gene3D" id="4.10.280.10">
    <property type="entry name" value="Helix-loop-helix DNA-binding domain"/>
    <property type="match status" value="1"/>
</dbReference>
<sequence length="429" mass="47992">MSLEKALCLICEQPTADGAVEAVHVDKEKLQTWFPNVCESELEEIEDDNLICYYCLWHAENWSFRQMCENNSFPLRRPKMACACGKEKALFGYYRKSDEDVSMLDSIQDTNATNGSFVDDMNDFESPSSAVSEFLEWQIFGEQASLLLVPFRQQQPSLDQKEIIAHDHCYNLVHPDIKVTKLNLTLLPNNKENLDVSGFNLMSPLPCPTLTTSGNSGSSGSQCVAATPFPFPTLPQPDTSPDANINLLLPRQWSNRTSSEGSEPIPRTGRGRDGCRSGRGRGRGREASKPEVPVCSAVPVVAPVEVLPPPAKRGSKDRGKQMKKIKIIAPTAEKRRIRHNTNERDRRAKLAKLLDNLRSVLPKVSEKPLSKAKTLDLATTSIVKILNMKQATSSLRRRYLRARRRLSREKLARKVHGIAGTEGNRNQLL</sequence>
<dbReference type="AlphaFoldDB" id="A0A8S1CK96"/>
<evidence type="ECO:0000259" key="2">
    <source>
        <dbReference type="PROSITE" id="PS50888"/>
    </source>
</evidence>